<evidence type="ECO:0000259" key="5">
    <source>
        <dbReference type="SMART" id="SM00646"/>
    </source>
</evidence>
<organism evidence="6 7">
    <name type="scientific">Spirosoma oryzae</name>
    <dbReference type="NCBI Taxonomy" id="1469603"/>
    <lineage>
        <taxon>Bacteria</taxon>
        <taxon>Pseudomonadati</taxon>
        <taxon>Bacteroidota</taxon>
        <taxon>Cytophagia</taxon>
        <taxon>Cytophagales</taxon>
        <taxon>Cytophagaceae</taxon>
        <taxon>Spirosoma</taxon>
    </lineage>
</organism>
<sequence length="308" mass="35442">MLVTMGAERHTPSRPSNIRRDKHRPATKKAIKATKRPAKGVRPKQDRKAKRQKIVVRRRVIKIVSKKGKTANRIPTKRLTRSRSLRGTVYYLASGHGGPDPGAIGRYGRFRLAEDEYAYDVTMRLSQLLKQQGATVYMMVRDPNDGVRNDAVLKLDNDEVSYSGQRIPLNQLARLNQTTSAVNRLYAKHKGAYQRLVTIHVDSRSRGEMIDVFFYHHENSAVGKRLANRIHKRFLANYRRYRPSRPYVGNVSTRSELYVVRKSLAPTVFIELGNIQNRQDQKRFLLASNRQALASWLAEGLMDDYRDQ</sequence>
<dbReference type="EMBL" id="PVTE01000009">
    <property type="protein sequence ID" value="PRY38296.1"/>
    <property type="molecule type" value="Genomic_DNA"/>
</dbReference>
<dbReference type="GO" id="GO:0030288">
    <property type="term" value="C:outer membrane-bounded periplasmic space"/>
    <property type="evidence" value="ECO:0007669"/>
    <property type="project" value="TreeGrafter"/>
</dbReference>
<feature type="compositionally biased region" description="Basic residues" evidence="4">
    <location>
        <begin position="20"/>
        <end position="52"/>
    </location>
</feature>
<dbReference type="PANTHER" id="PTHR30404:SF0">
    <property type="entry name" value="N-ACETYLMURAMOYL-L-ALANINE AMIDASE AMIC"/>
    <property type="match status" value="1"/>
</dbReference>
<feature type="region of interest" description="Disordered" evidence="4">
    <location>
        <begin position="1"/>
        <end position="52"/>
    </location>
</feature>
<evidence type="ECO:0000256" key="2">
    <source>
        <dbReference type="ARBA" id="ARBA00011901"/>
    </source>
</evidence>
<evidence type="ECO:0000256" key="1">
    <source>
        <dbReference type="ARBA" id="ARBA00001561"/>
    </source>
</evidence>
<dbReference type="Proteomes" id="UP000238375">
    <property type="component" value="Unassembled WGS sequence"/>
</dbReference>
<feature type="domain" description="MurNAc-LAA" evidence="5">
    <location>
        <begin position="193"/>
        <end position="302"/>
    </location>
</feature>
<proteinExistence type="predicted"/>
<dbReference type="PANTHER" id="PTHR30404">
    <property type="entry name" value="N-ACETYLMURAMOYL-L-ALANINE AMIDASE"/>
    <property type="match status" value="1"/>
</dbReference>
<comment type="caution">
    <text evidence="6">The sequence shown here is derived from an EMBL/GenBank/DDBJ whole genome shotgun (WGS) entry which is preliminary data.</text>
</comment>
<dbReference type="EC" id="3.5.1.28" evidence="2"/>
<dbReference type="GO" id="GO:0009253">
    <property type="term" value="P:peptidoglycan catabolic process"/>
    <property type="evidence" value="ECO:0007669"/>
    <property type="project" value="InterPro"/>
</dbReference>
<accession>A0A2T0SXZ9</accession>
<dbReference type="GO" id="GO:0008745">
    <property type="term" value="F:N-acetylmuramoyl-L-alanine amidase activity"/>
    <property type="evidence" value="ECO:0007669"/>
    <property type="project" value="UniProtKB-EC"/>
</dbReference>
<dbReference type="InterPro" id="IPR050695">
    <property type="entry name" value="N-acetylmuramoyl_amidase_3"/>
</dbReference>
<evidence type="ECO:0000256" key="4">
    <source>
        <dbReference type="SAM" id="MobiDB-lite"/>
    </source>
</evidence>
<name>A0A2T0SXZ9_9BACT</name>
<dbReference type="CDD" id="cd02696">
    <property type="entry name" value="MurNAc-LAA"/>
    <property type="match status" value="1"/>
</dbReference>
<keyword evidence="3" id="KW-0378">Hydrolase</keyword>
<comment type="catalytic activity">
    <reaction evidence="1">
        <text>Hydrolyzes the link between N-acetylmuramoyl residues and L-amino acid residues in certain cell-wall glycopeptides.</text>
        <dbReference type="EC" id="3.5.1.28"/>
    </reaction>
</comment>
<dbReference type="SUPFAM" id="SSF53187">
    <property type="entry name" value="Zn-dependent exopeptidases"/>
    <property type="match status" value="1"/>
</dbReference>
<dbReference type="Gene3D" id="3.40.630.40">
    <property type="entry name" value="Zn-dependent exopeptidases"/>
    <property type="match status" value="1"/>
</dbReference>
<evidence type="ECO:0000313" key="7">
    <source>
        <dbReference type="Proteomes" id="UP000238375"/>
    </source>
</evidence>
<reference evidence="6 7" key="1">
    <citation type="submission" date="2018-03" db="EMBL/GenBank/DDBJ databases">
        <title>Genomic Encyclopedia of Archaeal and Bacterial Type Strains, Phase II (KMG-II): from individual species to whole genera.</title>
        <authorList>
            <person name="Goeker M."/>
        </authorList>
    </citation>
    <scope>NUCLEOTIDE SEQUENCE [LARGE SCALE GENOMIC DNA]</scope>
    <source>
        <strain evidence="6 7">DSM 28354</strain>
    </source>
</reference>
<gene>
    <name evidence="6" type="ORF">CLV58_10923</name>
</gene>
<dbReference type="AlphaFoldDB" id="A0A2T0SXZ9"/>
<keyword evidence="7" id="KW-1185">Reference proteome</keyword>
<evidence type="ECO:0000256" key="3">
    <source>
        <dbReference type="ARBA" id="ARBA00022801"/>
    </source>
</evidence>
<dbReference type="SMART" id="SM00646">
    <property type="entry name" value="Ami_3"/>
    <property type="match status" value="1"/>
</dbReference>
<evidence type="ECO:0000313" key="6">
    <source>
        <dbReference type="EMBL" id="PRY38296.1"/>
    </source>
</evidence>
<dbReference type="InterPro" id="IPR002508">
    <property type="entry name" value="MurNAc-LAA_cat"/>
</dbReference>
<protein>
    <recommendedName>
        <fullName evidence="2">N-acetylmuramoyl-L-alanine amidase</fullName>
        <ecNumber evidence="2">3.5.1.28</ecNumber>
    </recommendedName>
</protein>
<dbReference type="Pfam" id="PF01520">
    <property type="entry name" value="Amidase_3"/>
    <property type="match status" value="1"/>
</dbReference>